<gene>
    <name evidence="4" type="ORF">V0U35_01525</name>
</gene>
<dbReference type="InterPro" id="IPR038492">
    <property type="entry name" value="GBBH-like_N_sf"/>
</dbReference>
<reference evidence="4 5" key="1">
    <citation type="submission" date="2024-01" db="EMBL/GenBank/DDBJ databases">
        <title>Hyphobacterium bacterium isolated from marine sediment.</title>
        <authorList>
            <person name="Zhao S."/>
        </authorList>
    </citation>
    <scope>NUCLEOTIDE SEQUENCE [LARGE SCALE GENOMIC DNA]</scope>
    <source>
        <strain evidence="4 5">Y60-23</strain>
    </source>
</reference>
<keyword evidence="2" id="KW-0408">Iron</keyword>
<dbReference type="Proteomes" id="UP001310692">
    <property type="component" value="Unassembled WGS sequence"/>
</dbReference>
<evidence type="ECO:0000256" key="2">
    <source>
        <dbReference type="ARBA" id="ARBA00023004"/>
    </source>
</evidence>
<accession>A0ABU7LUV9</accession>
<proteinExistence type="predicted"/>
<dbReference type="Pfam" id="PF06155">
    <property type="entry name" value="GBBH-like_N"/>
    <property type="match status" value="1"/>
</dbReference>
<dbReference type="PANTHER" id="PTHR35303:SF5">
    <property type="entry name" value="OS02G0197800 PROTEIN"/>
    <property type="match status" value="1"/>
</dbReference>
<dbReference type="InterPro" id="IPR010376">
    <property type="entry name" value="GBBH-like_N"/>
</dbReference>
<evidence type="ECO:0000313" key="5">
    <source>
        <dbReference type="Proteomes" id="UP001310692"/>
    </source>
</evidence>
<organism evidence="4 5">
    <name type="scientific">Hyphobacterium marinum</name>
    <dbReference type="NCBI Taxonomy" id="3116574"/>
    <lineage>
        <taxon>Bacteria</taxon>
        <taxon>Pseudomonadati</taxon>
        <taxon>Pseudomonadota</taxon>
        <taxon>Alphaproteobacteria</taxon>
        <taxon>Maricaulales</taxon>
        <taxon>Maricaulaceae</taxon>
        <taxon>Hyphobacterium</taxon>
    </lineage>
</organism>
<dbReference type="RefSeq" id="WP_330194880.1">
    <property type="nucleotide sequence ID" value="NZ_JAZDRO010000001.1"/>
</dbReference>
<evidence type="ECO:0000256" key="1">
    <source>
        <dbReference type="ARBA" id="ARBA00022723"/>
    </source>
</evidence>
<dbReference type="PANTHER" id="PTHR35303">
    <property type="entry name" value="OS02G0197800 PROTEIN"/>
    <property type="match status" value="1"/>
</dbReference>
<sequence>MPVETRPWPELLRFSRQNRALDINFDDGKRFSIPFETLRTESPSAEVQGHGPGEKKTVTGKEHVQVTAADPVGRYAVRLTFDDGHDSGIFTWDYLYALGESRP</sequence>
<dbReference type="Gene3D" id="3.30.2020.30">
    <property type="match status" value="1"/>
</dbReference>
<feature type="domain" description="Gamma-butyrobetaine hydroxylase-like N-terminal" evidence="3">
    <location>
        <begin position="13"/>
        <end position="96"/>
    </location>
</feature>
<protein>
    <submittedName>
        <fullName evidence="4">Gamma-butyrobetaine hydroxylase-like domain-containing protein</fullName>
    </submittedName>
</protein>
<evidence type="ECO:0000313" key="4">
    <source>
        <dbReference type="EMBL" id="MEE2565343.1"/>
    </source>
</evidence>
<keyword evidence="1" id="KW-0479">Metal-binding</keyword>
<keyword evidence="5" id="KW-1185">Reference proteome</keyword>
<dbReference type="EMBL" id="JAZDRO010000001">
    <property type="protein sequence ID" value="MEE2565343.1"/>
    <property type="molecule type" value="Genomic_DNA"/>
</dbReference>
<name>A0ABU7LUV9_9PROT</name>
<comment type="caution">
    <text evidence="4">The sequence shown here is derived from an EMBL/GenBank/DDBJ whole genome shotgun (WGS) entry which is preliminary data.</text>
</comment>
<evidence type="ECO:0000259" key="3">
    <source>
        <dbReference type="Pfam" id="PF06155"/>
    </source>
</evidence>